<reference evidence="2" key="1">
    <citation type="submission" date="2022-07" db="EMBL/GenBank/DDBJ databases">
        <title>Phylogenomic reconstructions and comparative analyses of Kickxellomycotina fungi.</title>
        <authorList>
            <person name="Reynolds N.K."/>
            <person name="Stajich J.E."/>
            <person name="Barry K."/>
            <person name="Grigoriev I.V."/>
            <person name="Crous P."/>
            <person name="Smith M.E."/>
        </authorList>
    </citation>
    <scope>NUCLEOTIDE SEQUENCE</scope>
    <source>
        <strain evidence="2">RSA 861</strain>
    </source>
</reference>
<evidence type="ECO:0000313" key="3">
    <source>
        <dbReference type="Proteomes" id="UP001150569"/>
    </source>
</evidence>
<protein>
    <submittedName>
        <fullName evidence="2">Uncharacterized protein</fullName>
    </submittedName>
</protein>
<gene>
    <name evidence="2" type="ORF">IWQ60_004652</name>
</gene>
<organism evidence="2 3">
    <name type="scientific">Tieghemiomyces parasiticus</name>
    <dbReference type="NCBI Taxonomy" id="78921"/>
    <lineage>
        <taxon>Eukaryota</taxon>
        <taxon>Fungi</taxon>
        <taxon>Fungi incertae sedis</taxon>
        <taxon>Zoopagomycota</taxon>
        <taxon>Kickxellomycotina</taxon>
        <taxon>Dimargaritomycetes</taxon>
        <taxon>Dimargaritales</taxon>
        <taxon>Dimargaritaceae</taxon>
        <taxon>Tieghemiomyces</taxon>
    </lineage>
</organism>
<feature type="compositionally biased region" description="Low complexity" evidence="1">
    <location>
        <begin position="124"/>
        <end position="144"/>
    </location>
</feature>
<comment type="caution">
    <text evidence="2">The sequence shown here is derived from an EMBL/GenBank/DDBJ whole genome shotgun (WGS) entry which is preliminary data.</text>
</comment>
<dbReference type="AlphaFoldDB" id="A0A9W8AAZ5"/>
<name>A0A9W8AAZ5_9FUNG</name>
<feature type="region of interest" description="Disordered" evidence="1">
    <location>
        <begin position="110"/>
        <end position="201"/>
    </location>
</feature>
<evidence type="ECO:0000256" key="1">
    <source>
        <dbReference type="SAM" id="MobiDB-lite"/>
    </source>
</evidence>
<feature type="region of interest" description="Disordered" evidence="1">
    <location>
        <begin position="306"/>
        <end position="354"/>
    </location>
</feature>
<keyword evidence="3" id="KW-1185">Reference proteome</keyword>
<proteinExistence type="predicted"/>
<evidence type="ECO:0000313" key="2">
    <source>
        <dbReference type="EMBL" id="KAJ1925282.1"/>
    </source>
</evidence>
<dbReference type="EMBL" id="JANBPT010000230">
    <property type="protein sequence ID" value="KAJ1925282.1"/>
    <property type="molecule type" value="Genomic_DNA"/>
</dbReference>
<feature type="compositionally biased region" description="Acidic residues" evidence="1">
    <location>
        <begin position="163"/>
        <end position="180"/>
    </location>
</feature>
<dbReference type="Proteomes" id="UP001150569">
    <property type="component" value="Unassembled WGS sequence"/>
</dbReference>
<accession>A0A9W8AAZ5</accession>
<sequence>MTATPLDQHTRCALVLFGLIMYGALYDGSECLLHFAPDHFYATYFRGDRVLARFKGEALNIVPWYEDDPYGIQEGDGNEKHDSPERNRPCRASARQWTRCFWKHWPRPPHPEDQEHGESPVVNVTPTLPVSTQTPTSVPTPVTGVEGGEAPGVDLLSDASVDREEDEDESGDDDDNDSEELPTSTSSPAKPALADHTQGSSITLNHSDIEIMMQVMADCSYDKYLSPTFCGDFLSYSGEFSVPENPEAAILGLEPIPEVEDYLETIATENIVGDNHSYNVQNPISVTSPQLIGVDVKGTVEPIPESIPVPEVKTPEAPLAPLQPVGPVTLSITPSPSPSTPNPSSSRKRKHDAAFTATTSADAFTYVICEEIINSPAQRPTLSHDDMANLSSIFELVRSNDDLVALLRKIPQFNNWVLQVGSQQRWQFRQAQYGNRGVDAEDRPVKFVALWLSRIIC</sequence>